<sequence>MSHGSCLQVTLRSQGHAREDIQACIGAGSGLSLAGRCKVWRWFERPSPVLDGFSFLPVVAICRAGVKARESGTVLKAEGRAGIG</sequence>
<protein>
    <submittedName>
        <fullName evidence="1">Uncharacterized protein</fullName>
    </submittedName>
</protein>
<dbReference type="GeneID" id="60403634"/>
<evidence type="ECO:0000313" key="2">
    <source>
        <dbReference type="Proteomes" id="UP000030744"/>
    </source>
</evidence>
<dbReference type="RefSeq" id="XP_037878072.1">
    <property type="nucleotide sequence ID" value="XM_038022218.1"/>
</dbReference>
<accession>U6KK01</accession>
<name>U6KK01_9EIME</name>
<dbReference type="AlphaFoldDB" id="U6KK01"/>
<reference evidence="1" key="1">
    <citation type="submission" date="2013-10" db="EMBL/GenBank/DDBJ databases">
        <title>Genomic analysis of the causative agents of coccidiosis in chickens.</title>
        <authorList>
            <person name="Reid A.J."/>
            <person name="Blake D."/>
            <person name="Billington K."/>
            <person name="Browne H."/>
            <person name="Dunn M."/>
            <person name="Hung S."/>
            <person name="Kawahara F."/>
            <person name="Miranda-Saavedra D."/>
            <person name="Mourier T."/>
            <person name="Nagra H."/>
            <person name="Otto T.D."/>
            <person name="Rawlings N."/>
            <person name="Sanchez A."/>
            <person name="Sanders M."/>
            <person name="Subramaniam C."/>
            <person name="Tay Y."/>
            <person name="Dear P."/>
            <person name="Doerig C."/>
            <person name="Gruber A."/>
            <person name="Parkinson J."/>
            <person name="Shirley M."/>
            <person name="Wan K.L."/>
            <person name="Berriman M."/>
            <person name="Tomley F."/>
            <person name="Pain A."/>
        </authorList>
    </citation>
    <scope>NUCLEOTIDE SEQUENCE [LARGE SCALE GENOMIC DNA]</scope>
    <source>
        <strain evidence="1">Houghton</strain>
    </source>
</reference>
<dbReference type="Proteomes" id="UP000030744">
    <property type="component" value="Unassembled WGS sequence"/>
</dbReference>
<evidence type="ECO:0000313" key="1">
    <source>
        <dbReference type="EMBL" id="CDJ35783.1"/>
    </source>
</evidence>
<dbReference type="EMBL" id="HG732883">
    <property type="protein sequence ID" value="CDJ35783.1"/>
    <property type="molecule type" value="Genomic_DNA"/>
</dbReference>
<dbReference type="VEuPathDB" id="ToxoDB:EMH_0000180"/>
<reference evidence="1" key="2">
    <citation type="submission" date="2013-10" db="EMBL/GenBank/DDBJ databases">
        <authorList>
            <person name="Aslett M."/>
        </authorList>
    </citation>
    <scope>NUCLEOTIDE SEQUENCE [LARGE SCALE GENOMIC DNA]</scope>
    <source>
        <strain evidence="1">Houghton</strain>
    </source>
</reference>
<organism evidence="1 2">
    <name type="scientific">Eimeria mitis</name>
    <dbReference type="NCBI Taxonomy" id="44415"/>
    <lineage>
        <taxon>Eukaryota</taxon>
        <taxon>Sar</taxon>
        <taxon>Alveolata</taxon>
        <taxon>Apicomplexa</taxon>
        <taxon>Conoidasida</taxon>
        <taxon>Coccidia</taxon>
        <taxon>Eucoccidiorida</taxon>
        <taxon>Eimeriorina</taxon>
        <taxon>Eimeriidae</taxon>
        <taxon>Eimeria</taxon>
    </lineage>
</organism>
<keyword evidence="2" id="KW-1185">Reference proteome</keyword>
<proteinExistence type="predicted"/>
<gene>
    <name evidence="1" type="ORF">EMH_0000180</name>
</gene>